<dbReference type="OrthoDB" id="19482at2759"/>
<dbReference type="InterPro" id="IPR048361">
    <property type="entry name" value="Vps52_C"/>
</dbReference>
<keyword evidence="4" id="KW-0653">Protein transport</keyword>
<dbReference type="GO" id="GO:0015031">
    <property type="term" value="P:protein transport"/>
    <property type="evidence" value="ECO:0007669"/>
    <property type="project" value="UniProtKB-KW"/>
</dbReference>
<dbReference type="GeneID" id="63799281"/>
<evidence type="ECO:0000256" key="6">
    <source>
        <dbReference type="SAM" id="MobiDB-lite"/>
    </source>
</evidence>
<dbReference type="GO" id="GO:0019905">
    <property type="term" value="F:syntaxin binding"/>
    <property type="evidence" value="ECO:0007669"/>
    <property type="project" value="TreeGrafter"/>
</dbReference>
<feature type="domain" description="Vps52 C-terminal" evidence="8">
    <location>
        <begin position="342"/>
        <end position="615"/>
    </location>
</feature>
<dbReference type="STRING" id="1196081.A0A364LE10"/>
<name>A0A364LE10_TALAM</name>
<reference evidence="9 10" key="1">
    <citation type="journal article" date="2017" name="Biotechnol. Biofuels">
        <title>Differential beta-glucosidase expression as a function of carbon source availability in Talaromyces amestolkiae: a genomic and proteomic approach.</title>
        <authorList>
            <person name="de Eugenio L.I."/>
            <person name="Mendez-Liter J.A."/>
            <person name="Nieto-Dominguez M."/>
            <person name="Alonso L."/>
            <person name="Gil-Munoz J."/>
            <person name="Barriuso J."/>
            <person name="Prieto A."/>
            <person name="Martinez M.J."/>
        </authorList>
    </citation>
    <scope>NUCLEOTIDE SEQUENCE [LARGE SCALE GENOMIC DNA]</scope>
    <source>
        <strain evidence="9 10">CIB</strain>
    </source>
</reference>
<dbReference type="PANTHER" id="PTHR14190:SF7">
    <property type="entry name" value="VACUOLAR PROTEIN SORTING-ASSOCIATED PROTEIN 52 HOMOLOG"/>
    <property type="match status" value="1"/>
</dbReference>
<dbReference type="RefSeq" id="XP_040738569.1">
    <property type="nucleotide sequence ID" value="XM_040872656.1"/>
</dbReference>
<dbReference type="GO" id="GO:0042147">
    <property type="term" value="P:retrograde transport, endosome to Golgi"/>
    <property type="evidence" value="ECO:0007669"/>
    <property type="project" value="TreeGrafter"/>
</dbReference>
<protein>
    <submittedName>
        <fullName evidence="9">Uncharacterized protein</fullName>
    </submittedName>
</protein>
<accession>A0A364LE10</accession>
<evidence type="ECO:0000259" key="7">
    <source>
        <dbReference type="Pfam" id="PF04129"/>
    </source>
</evidence>
<sequence length="658" mass="73152">MWLDRLSGHSTPSGTPPPFPNRHPSPGHRPSRTSSQSYRPSLHPRSSSTSLLLTPNDSTVSLPTTTRHVSNGAPQRSVFVRTPSGEVTNPLEVLNSILGKKTTDKLTEAVAEKPAELVETIDFGDLSLEEFVTRGQESGSLLSSEAGVGTIEQFAGDRDKFQELHNAIADCDDVLKSVESYLSDFQSELGIVSAEIETLQTRSVQLNAKLENRRNVERLLGPAVEDISISPNAIRTITDGLIDEKWVKAINEIETRSISIEKSTGSPLKAVDDVKPLLIDLKNKATVRIRDYLVSQIKAMRSPNMNAQYIQQHHLVKYKDLYSFLTRAHPTLSEEITQAYVNTMRWYYLSNFTRYSQALEKLKLHAYDTNNVLGGDPSTQRGGTGPGGRGFSHDPFTIGRRIDVLKTGNPIAISSYIAEEDKSVHGFEVPFRHFNLALVDNVSAEYSFLTEMFSVRSYQQISRKAFEIFEPVFALGQTVTKQLIENSTDCLGVLLCVRLNQRAAFELQRRKVPVAESYINGINMQLWPRFQKIMDLHCESLKRLASGAARSSVSALSLTDDSKQSSAPHFLTQRFGQLLHGILSLSSEGGDDEPVSISLGRLRGEFDALLTKLSRGSGCVPHFDRHLLTTLDLQDTDGKLAVEQKEHFTKQLKNASKR</sequence>
<evidence type="ECO:0000259" key="8">
    <source>
        <dbReference type="Pfam" id="PF20655"/>
    </source>
</evidence>
<comment type="caution">
    <text evidence="9">The sequence shown here is derived from an EMBL/GenBank/DDBJ whole genome shotgun (WGS) entry which is preliminary data.</text>
</comment>
<feature type="domain" description="Vps52 coiled-coil" evidence="7">
    <location>
        <begin position="159"/>
        <end position="325"/>
    </location>
</feature>
<keyword evidence="10" id="KW-1185">Reference proteome</keyword>
<dbReference type="Pfam" id="PF04129">
    <property type="entry name" value="Vps52_CC"/>
    <property type="match status" value="1"/>
</dbReference>
<evidence type="ECO:0000256" key="4">
    <source>
        <dbReference type="ARBA" id="ARBA00022927"/>
    </source>
</evidence>
<dbReference type="GO" id="GO:0006896">
    <property type="term" value="P:Golgi to vacuole transport"/>
    <property type="evidence" value="ECO:0007669"/>
    <property type="project" value="TreeGrafter"/>
</dbReference>
<dbReference type="EMBL" id="MIKG01000029">
    <property type="protein sequence ID" value="RAO74055.1"/>
    <property type="molecule type" value="Genomic_DNA"/>
</dbReference>
<feature type="compositionally biased region" description="Low complexity" evidence="6">
    <location>
        <begin position="40"/>
        <end position="59"/>
    </location>
</feature>
<dbReference type="GO" id="GO:0032456">
    <property type="term" value="P:endocytic recycling"/>
    <property type="evidence" value="ECO:0007669"/>
    <property type="project" value="TreeGrafter"/>
</dbReference>
<proteinExistence type="inferred from homology"/>
<comment type="similarity">
    <text evidence="2">Belongs to the VPS52 family.</text>
</comment>
<dbReference type="Proteomes" id="UP000249363">
    <property type="component" value="Unassembled WGS sequence"/>
</dbReference>
<evidence type="ECO:0000256" key="5">
    <source>
        <dbReference type="ARBA" id="ARBA00023034"/>
    </source>
</evidence>
<evidence type="ECO:0000313" key="9">
    <source>
        <dbReference type="EMBL" id="RAO74055.1"/>
    </source>
</evidence>
<evidence type="ECO:0000256" key="2">
    <source>
        <dbReference type="ARBA" id="ARBA00008180"/>
    </source>
</evidence>
<dbReference type="GO" id="GO:0000938">
    <property type="term" value="C:GARP complex"/>
    <property type="evidence" value="ECO:0007669"/>
    <property type="project" value="TreeGrafter"/>
</dbReference>
<comment type="subcellular location">
    <subcellularLocation>
        <location evidence="1">Golgi apparatus</location>
        <location evidence="1">trans-Golgi network</location>
    </subcellularLocation>
</comment>
<dbReference type="InterPro" id="IPR007258">
    <property type="entry name" value="Vps52"/>
</dbReference>
<dbReference type="Pfam" id="PF20655">
    <property type="entry name" value="Vps52_C"/>
    <property type="match status" value="1"/>
</dbReference>
<dbReference type="InterPro" id="IPR048319">
    <property type="entry name" value="Vps52_CC"/>
</dbReference>
<feature type="compositionally biased region" description="Polar residues" evidence="6">
    <location>
        <begin position="60"/>
        <end position="74"/>
    </location>
</feature>
<evidence type="ECO:0000313" key="10">
    <source>
        <dbReference type="Proteomes" id="UP000249363"/>
    </source>
</evidence>
<organism evidence="9 10">
    <name type="scientific">Talaromyces amestolkiae</name>
    <dbReference type="NCBI Taxonomy" id="1196081"/>
    <lineage>
        <taxon>Eukaryota</taxon>
        <taxon>Fungi</taxon>
        <taxon>Dikarya</taxon>
        <taxon>Ascomycota</taxon>
        <taxon>Pezizomycotina</taxon>
        <taxon>Eurotiomycetes</taxon>
        <taxon>Eurotiomycetidae</taxon>
        <taxon>Eurotiales</taxon>
        <taxon>Trichocomaceae</taxon>
        <taxon>Talaromyces</taxon>
        <taxon>Talaromyces sect. Talaromyces</taxon>
    </lineage>
</organism>
<dbReference type="GO" id="GO:0005829">
    <property type="term" value="C:cytosol"/>
    <property type="evidence" value="ECO:0007669"/>
    <property type="project" value="GOC"/>
</dbReference>
<feature type="compositionally biased region" description="Pro residues" evidence="6">
    <location>
        <begin position="14"/>
        <end position="23"/>
    </location>
</feature>
<keyword evidence="3" id="KW-0813">Transport</keyword>
<dbReference type="PANTHER" id="PTHR14190">
    <property type="entry name" value="SUPPRESSOR OF ACTIN MUTATIONS 2/VACUOLAR PROTEIN SORTING 52"/>
    <property type="match status" value="1"/>
</dbReference>
<keyword evidence="5" id="KW-0333">Golgi apparatus</keyword>
<evidence type="ECO:0000256" key="3">
    <source>
        <dbReference type="ARBA" id="ARBA00022448"/>
    </source>
</evidence>
<evidence type="ECO:0000256" key="1">
    <source>
        <dbReference type="ARBA" id="ARBA00004601"/>
    </source>
</evidence>
<feature type="region of interest" description="Disordered" evidence="6">
    <location>
        <begin position="1"/>
        <end position="77"/>
    </location>
</feature>
<dbReference type="AlphaFoldDB" id="A0A364LE10"/>
<gene>
    <name evidence="9" type="ORF">BHQ10_010067</name>
</gene>